<dbReference type="InterPro" id="IPR038488">
    <property type="entry name" value="Integrase_DNA-bd_sf"/>
</dbReference>
<gene>
    <name evidence="4" type="ORF">DWG20_11260</name>
</gene>
<keyword evidence="2" id="KW-0229">DNA integration</keyword>
<name>A0A345Y7R9_9NEIS</name>
<feature type="domain" description="Integrase DNA-binding" evidence="3">
    <location>
        <begin position="20"/>
        <end position="90"/>
    </location>
</feature>
<evidence type="ECO:0000256" key="2">
    <source>
        <dbReference type="ARBA" id="ARBA00022908"/>
    </source>
</evidence>
<dbReference type="PANTHER" id="PTHR30629">
    <property type="entry name" value="PROPHAGE INTEGRASE"/>
    <property type="match status" value="1"/>
</dbReference>
<evidence type="ECO:0000256" key="1">
    <source>
        <dbReference type="ARBA" id="ARBA00008857"/>
    </source>
</evidence>
<organism evidence="4 5">
    <name type="scientific">Crenobacter cavernae</name>
    <dbReference type="NCBI Taxonomy" id="2290923"/>
    <lineage>
        <taxon>Bacteria</taxon>
        <taxon>Pseudomonadati</taxon>
        <taxon>Pseudomonadota</taxon>
        <taxon>Betaproteobacteria</taxon>
        <taxon>Neisseriales</taxon>
        <taxon>Neisseriaceae</taxon>
        <taxon>Crenobacter</taxon>
    </lineage>
</organism>
<dbReference type="EMBL" id="CP031337">
    <property type="protein sequence ID" value="AXK39971.1"/>
    <property type="molecule type" value="Genomic_DNA"/>
</dbReference>
<sequence length="149" mass="16696">MPTKPYETQHPSGFQPSAAPYKVRYGKNLVLLVEPRGGKYWRMNYRFEGKRKTLALGVFPAVSLEEALMRRDEAQALLADGIDPMDERKTAKAARPKPMRRALRFSLSETGGLDIETPANHIRLSPAQTQALIEFLAEQGALKGDEPCR</sequence>
<accession>A0A345Y7R9</accession>
<protein>
    <submittedName>
        <fullName evidence="4">DUF4102 domain-containing protein</fullName>
    </submittedName>
</protein>
<reference evidence="4 5" key="1">
    <citation type="submission" date="2018-07" db="EMBL/GenBank/DDBJ databases">
        <title>Crenobacter cavernae sp. nov., isolated from a karst cave.</title>
        <authorList>
            <person name="Zhu H."/>
        </authorList>
    </citation>
    <scope>NUCLEOTIDE SEQUENCE [LARGE SCALE GENOMIC DNA]</scope>
    <source>
        <strain evidence="4 5">K1W11S-77</strain>
    </source>
</reference>
<dbReference type="KEGG" id="ccah:DWG20_11260"/>
<evidence type="ECO:0000259" key="3">
    <source>
        <dbReference type="Pfam" id="PF13356"/>
    </source>
</evidence>
<comment type="similarity">
    <text evidence="1">Belongs to the 'phage' integrase family.</text>
</comment>
<evidence type="ECO:0000313" key="4">
    <source>
        <dbReference type="EMBL" id="AXK39971.1"/>
    </source>
</evidence>
<dbReference type="AlphaFoldDB" id="A0A345Y7R9"/>
<dbReference type="RefSeq" id="WP_115433901.1">
    <property type="nucleotide sequence ID" value="NZ_CP031337.1"/>
</dbReference>
<dbReference type="OrthoDB" id="9775880at2"/>
<evidence type="ECO:0000313" key="5">
    <source>
        <dbReference type="Proteomes" id="UP000254537"/>
    </source>
</evidence>
<dbReference type="InterPro" id="IPR025166">
    <property type="entry name" value="Integrase_DNA_bind_dom"/>
</dbReference>
<proteinExistence type="inferred from homology"/>
<dbReference type="Pfam" id="PF13356">
    <property type="entry name" value="Arm-DNA-bind_3"/>
    <property type="match status" value="1"/>
</dbReference>
<dbReference type="PANTHER" id="PTHR30629:SF2">
    <property type="entry name" value="PROPHAGE INTEGRASE INTS-RELATED"/>
    <property type="match status" value="1"/>
</dbReference>
<dbReference type="Gene3D" id="3.30.160.390">
    <property type="entry name" value="Integrase, DNA-binding domain"/>
    <property type="match status" value="1"/>
</dbReference>
<dbReference type="InterPro" id="IPR050808">
    <property type="entry name" value="Phage_Integrase"/>
</dbReference>
<dbReference type="Proteomes" id="UP000254537">
    <property type="component" value="Chromosome"/>
</dbReference>
<dbReference type="GO" id="GO:0015074">
    <property type="term" value="P:DNA integration"/>
    <property type="evidence" value="ECO:0007669"/>
    <property type="project" value="UniProtKB-KW"/>
</dbReference>